<feature type="region of interest" description="Disordered" evidence="2">
    <location>
        <begin position="700"/>
        <end position="719"/>
    </location>
</feature>
<dbReference type="EMBL" id="PQCO01000328">
    <property type="protein sequence ID" value="PUD98041.1"/>
    <property type="molecule type" value="Genomic_DNA"/>
</dbReference>
<evidence type="ECO:0000256" key="1">
    <source>
        <dbReference type="SAM" id="Coils"/>
    </source>
</evidence>
<dbReference type="Pfam" id="PF13558">
    <property type="entry name" value="SbcC_Walker_B"/>
    <property type="match status" value="1"/>
</dbReference>
<organism evidence="4 5">
    <name type="scientific">Candidatus Sedimenticola endophacoides</name>
    <dbReference type="NCBI Taxonomy" id="2548426"/>
    <lineage>
        <taxon>Bacteria</taxon>
        <taxon>Pseudomonadati</taxon>
        <taxon>Pseudomonadota</taxon>
        <taxon>Gammaproteobacteria</taxon>
        <taxon>Chromatiales</taxon>
        <taxon>Sedimenticolaceae</taxon>
        <taxon>Sedimenticola</taxon>
    </lineage>
</organism>
<gene>
    <name evidence="4" type="ORF">C3L24_13520</name>
</gene>
<protein>
    <submittedName>
        <fullName evidence="4">Chromosome segregation protein SMC</fullName>
    </submittedName>
</protein>
<evidence type="ECO:0000313" key="5">
    <source>
        <dbReference type="Proteomes" id="UP000250928"/>
    </source>
</evidence>
<dbReference type="PANTHER" id="PTHR32114">
    <property type="entry name" value="ABC TRANSPORTER ABCH.3"/>
    <property type="match status" value="1"/>
</dbReference>
<feature type="coiled-coil region" evidence="1">
    <location>
        <begin position="608"/>
        <end position="635"/>
    </location>
</feature>
<feature type="compositionally biased region" description="Basic and acidic residues" evidence="2">
    <location>
        <begin position="703"/>
        <end position="719"/>
    </location>
</feature>
<dbReference type="InterPro" id="IPR038729">
    <property type="entry name" value="Rad50/SbcC_AAA"/>
</dbReference>
<dbReference type="SUPFAM" id="SSF52540">
    <property type="entry name" value="P-loop containing nucleoside triphosphate hydrolases"/>
    <property type="match status" value="1"/>
</dbReference>
<dbReference type="GO" id="GO:0016887">
    <property type="term" value="F:ATP hydrolysis activity"/>
    <property type="evidence" value="ECO:0007669"/>
    <property type="project" value="InterPro"/>
</dbReference>
<feature type="domain" description="Rad50/SbcC-type AAA" evidence="3">
    <location>
        <begin position="5"/>
        <end position="207"/>
    </location>
</feature>
<proteinExistence type="predicted"/>
<dbReference type="Pfam" id="PF13476">
    <property type="entry name" value="AAA_23"/>
    <property type="match status" value="1"/>
</dbReference>
<keyword evidence="1" id="KW-0175">Coiled coil</keyword>
<dbReference type="AlphaFoldDB" id="A0A6N4DJN0"/>
<evidence type="ECO:0000256" key="2">
    <source>
        <dbReference type="SAM" id="MobiDB-lite"/>
    </source>
</evidence>
<accession>A0A6N4DJN0</accession>
<comment type="caution">
    <text evidence="4">The sequence shown here is derived from an EMBL/GenBank/DDBJ whole genome shotgun (WGS) entry which is preliminary data.</text>
</comment>
<reference evidence="4 5" key="1">
    <citation type="submission" date="2018-01" db="EMBL/GenBank/DDBJ databases">
        <title>Novel co-symbiosis in the lucinid bivalve Phacoides pectinatus.</title>
        <authorList>
            <person name="Lim S.J."/>
            <person name="Davis B.G."/>
            <person name="Gill D.E."/>
            <person name="Engel A.S."/>
            <person name="Anderson L.C."/>
            <person name="Campbell B.J."/>
        </authorList>
    </citation>
    <scope>NUCLEOTIDE SEQUENCE [LARGE SCALE GENOMIC DNA]</scope>
    <source>
        <strain evidence="4">N3_P5</strain>
    </source>
</reference>
<dbReference type="GO" id="GO:0006302">
    <property type="term" value="P:double-strand break repair"/>
    <property type="evidence" value="ECO:0007669"/>
    <property type="project" value="InterPro"/>
</dbReference>
<evidence type="ECO:0000313" key="4">
    <source>
        <dbReference type="EMBL" id="PUD98041.1"/>
    </source>
</evidence>
<dbReference type="InterPro" id="IPR027417">
    <property type="entry name" value="P-loop_NTPase"/>
</dbReference>
<dbReference type="Proteomes" id="UP000250928">
    <property type="component" value="Unassembled WGS sequence"/>
</dbReference>
<feature type="coiled-coil region" evidence="1">
    <location>
        <begin position="393"/>
        <end position="447"/>
    </location>
</feature>
<sequence>MRIERIRFRNLNSLAGEWEIDLTHPAYLADGIFAITGPTGAGKSTLLDAVCLALYGRTPRLSRVTKGGNEIMSRHSGDCFAEATFRVGEGRYCSHWSQHRARMRADGELQTPKHELADAETGRVIESGLRGVAVRIETVTGMDFERFTRSMLLAQGGFAAFLQAAPDERAPILEQITGTEIYSRISIRVHERLRAERDRLQALQARMAGIVLLSPEREQADREALAGVREQARGVAERLSRCVREIDWQGGVARLRQELDALAEEALRLREEQAAFQPRRERLQQALRAAELEAPYAGLSAVRRAQADDRTALEAARSELEALRGPLAERGEALRAAQGNGAGARERLEAAAPLLQQVRELDRRLAEHGRAAGEARRRCAGGEARIAEQVHARDAARAAAATARERLARVERRLGEHARDEWLVGALAGVEERCRGLETVEEALRRQGEMRSRAAADLERVEAACGEWQARGDERGRALAAAEEHLEVLRASLERLLDGRLLREHRAEKEGLLRELALVSRIEALEGQRAALREGLPCPLCGATQHPFVRGGTPVRSAAEQRIEALESLIGRGEALEAEIGGQEQALGAAREHLGEARRREAAAQGERVAARKALDGAERALEQVREECALRRRALAAELLPLGIGELPEGGVGALLDLLRGRLRAWQAWVGEQAGEQQSLFGERSADAEQRRLDETLSAAEEGERRAREAHDTLQRRHTDVSGRCAALEQGIGRRQPELERLEAAFATALVEAGCAPEARFLEIRLPGAAREALAAGARALDARATGLAARREDRETRLATELAAALSDDSPAQLAARRESLETELDGLRRHVAALEHGLEQNAVASARVGRAREEIAARERECGRWQALHELIGSADGKRYRNFAQGLTFDRMIVHANRQLRKMSDRYLLVHDAARPLELSVIDGYQAGEIRSTRNLSGGESFLVSLALALGLSGMASRRVRVDSLFLDEGFGTLDEEALETALETLAGLRQEGKLIGLISHVAALRERIATRIRVEPGSGGRSRLSGPGCAAR</sequence>
<name>A0A6N4DJN0_9GAMM</name>
<dbReference type="Gene3D" id="3.40.50.300">
    <property type="entry name" value="P-loop containing nucleotide triphosphate hydrolases"/>
    <property type="match status" value="2"/>
</dbReference>
<evidence type="ECO:0000259" key="3">
    <source>
        <dbReference type="Pfam" id="PF13476"/>
    </source>
</evidence>
<dbReference type="PANTHER" id="PTHR32114:SF2">
    <property type="entry name" value="ABC TRANSPORTER ABCH.3"/>
    <property type="match status" value="1"/>
</dbReference>